<proteinExistence type="predicted"/>
<accession>A0ABR6WAZ9</accession>
<comment type="caution">
    <text evidence="1">The sequence shown here is derived from an EMBL/GenBank/DDBJ whole genome shotgun (WGS) entry which is preliminary data.</text>
</comment>
<dbReference type="Proteomes" id="UP000700732">
    <property type="component" value="Unassembled WGS sequence"/>
</dbReference>
<sequence>MLTIGEKSPHYASRQPRRLLGLNSEASVENVVIVGTIFLRPVGT</sequence>
<protein>
    <submittedName>
        <fullName evidence="1">Uncharacterized protein</fullName>
    </submittedName>
</protein>
<evidence type="ECO:0000313" key="2">
    <source>
        <dbReference type="Proteomes" id="UP000700732"/>
    </source>
</evidence>
<dbReference type="RefSeq" id="WP_262891265.1">
    <property type="nucleotide sequence ID" value="NZ_VFIA01000030.1"/>
</dbReference>
<keyword evidence="2" id="KW-1185">Reference proteome</keyword>
<name>A0ABR6WAZ9_9BACT</name>
<gene>
    <name evidence="1" type="ORF">FH603_4256</name>
</gene>
<organism evidence="1 2">
    <name type="scientific">Spirosoma utsteinense</name>
    <dbReference type="NCBI Taxonomy" id="2585773"/>
    <lineage>
        <taxon>Bacteria</taxon>
        <taxon>Pseudomonadati</taxon>
        <taxon>Bacteroidota</taxon>
        <taxon>Cytophagia</taxon>
        <taxon>Cytophagales</taxon>
        <taxon>Cytophagaceae</taxon>
        <taxon>Spirosoma</taxon>
    </lineage>
</organism>
<evidence type="ECO:0000313" key="1">
    <source>
        <dbReference type="EMBL" id="MBC3793734.1"/>
    </source>
</evidence>
<dbReference type="EMBL" id="VFIA01000030">
    <property type="protein sequence ID" value="MBC3793734.1"/>
    <property type="molecule type" value="Genomic_DNA"/>
</dbReference>
<reference evidence="1 2" key="1">
    <citation type="submission" date="2019-06" db="EMBL/GenBank/DDBJ databases">
        <title>Spirosoma utsteinense sp. nov. isolated from Antarctic ice-free soils.</title>
        <authorList>
            <person name="Tahon G."/>
        </authorList>
    </citation>
    <scope>NUCLEOTIDE SEQUENCE [LARGE SCALE GENOMIC DNA]</scope>
    <source>
        <strain evidence="1 2">LMG 31447</strain>
    </source>
</reference>